<keyword evidence="3" id="KW-1185">Reference proteome</keyword>
<feature type="region of interest" description="Disordered" evidence="1">
    <location>
        <begin position="1"/>
        <end position="41"/>
    </location>
</feature>
<evidence type="ECO:0000256" key="1">
    <source>
        <dbReference type="SAM" id="MobiDB-lite"/>
    </source>
</evidence>
<sequence>MFYGCNQKGKWRGQHQRDTSRDWSHPQANPPVTKRTTRQEGPGWWREVTVINQGSTVKTIVTTCRNGRIYKEESVKRESPAGTDWAGFAASTFHMYQNSGNF</sequence>
<name>A0A2H9TPZ4_9FUNG</name>
<reference evidence="2 3" key="1">
    <citation type="submission" date="2016-10" db="EMBL/GenBank/DDBJ databases">
        <title>The genome of Paramicrosporidium saccamoebae is the missing link in understanding Cryptomycota and Microsporidia evolution.</title>
        <authorList>
            <person name="Quandt C.A."/>
            <person name="Beaudet D."/>
            <person name="Corsaro D."/>
            <person name="Michel R."/>
            <person name="Corradi N."/>
            <person name="James T."/>
        </authorList>
    </citation>
    <scope>NUCLEOTIDE SEQUENCE [LARGE SCALE GENOMIC DNA]</scope>
    <source>
        <strain evidence="2 3">KSL3</strain>
    </source>
</reference>
<evidence type="ECO:0000313" key="2">
    <source>
        <dbReference type="EMBL" id="PJF19730.1"/>
    </source>
</evidence>
<dbReference type="AlphaFoldDB" id="A0A2H9TPZ4"/>
<feature type="compositionally biased region" description="Basic and acidic residues" evidence="1">
    <location>
        <begin position="15"/>
        <end position="24"/>
    </location>
</feature>
<organism evidence="2 3">
    <name type="scientific">Paramicrosporidium saccamoebae</name>
    <dbReference type="NCBI Taxonomy" id="1246581"/>
    <lineage>
        <taxon>Eukaryota</taxon>
        <taxon>Fungi</taxon>
        <taxon>Fungi incertae sedis</taxon>
        <taxon>Cryptomycota</taxon>
        <taxon>Cryptomycota incertae sedis</taxon>
        <taxon>Paramicrosporidium</taxon>
    </lineage>
</organism>
<evidence type="ECO:0000313" key="3">
    <source>
        <dbReference type="Proteomes" id="UP000240830"/>
    </source>
</evidence>
<accession>A0A2H9TPZ4</accession>
<gene>
    <name evidence="2" type="ORF">PSACC_00455</name>
</gene>
<dbReference type="Proteomes" id="UP000240830">
    <property type="component" value="Unassembled WGS sequence"/>
</dbReference>
<proteinExistence type="predicted"/>
<dbReference type="EMBL" id="MTSL01000044">
    <property type="protein sequence ID" value="PJF19730.1"/>
    <property type="molecule type" value="Genomic_DNA"/>
</dbReference>
<protein>
    <submittedName>
        <fullName evidence="2">Uncharacterized protein</fullName>
    </submittedName>
</protein>
<comment type="caution">
    <text evidence="2">The sequence shown here is derived from an EMBL/GenBank/DDBJ whole genome shotgun (WGS) entry which is preliminary data.</text>
</comment>